<keyword evidence="1" id="KW-0677">Repeat</keyword>
<sequence length="472" mass="54001">MKFQHLFFLFLIFFIPNVKSESLSDENINLVSKEKVFNKKEDISCIKNSSDYLICNQKTKYGINFKIKKKDGLLLSEYSINCLEGYVEGTAINNNDKNINEIISESIKKTCKDIPKKKLVLSPSYNLPDSTNKNSELICDPYDLSFSNTKFEVCKAHDNQDNFLIRINDSSKDEILTQITGNCSNPSVQDSYFNKKDVNNNKISLIKEKILPNVKNKICKQEGNKNTSFVKTNFVKMKDPASEAYLKMANARYGVGDLRNAIKEVNTSISINPSNSFAYNSRGKFLRDMGYLNSALIDFDKAIKLNPEIIEFYIDRVGILLKMNSYSEALSDFDRIIALEPKSNIWLLRRGLLKIKQLKYDEALADISKYITFEKNNSLAFRSRGIIYLNFGNFDKACSDLSISKNLNDDKTEKLLRFINSKNPNICNSIATKNSNNSNTNIDDENNKELNIKEVCNKNTFVKFDDKESCFN</sequence>
<dbReference type="PROSITE" id="PS50005">
    <property type="entry name" value="TPR"/>
    <property type="match status" value="3"/>
</dbReference>
<dbReference type="InterPro" id="IPR050498">
    <property type="entry name" value="Ycf3"/>
</dbReference>
<dbReference type="InterPro" id="IPR019734">
    <property type="entry name" value="TPR_rpt"/>
</dbReference>
<proteinExistence type="predicted"/>
<name>A0A0A2ACW0_PROMR</name>
<accession>A0A0A2ACW0</accession>
<dbReference type="SUPFAM" id="SSF48452">
    <property type="entry name" value="TPR-like"/>
    <property type="match status" value="1"/>
</dbReference>
<keyword evidence="2 3" id="KW-0802">TPR repeat</keyword>
<comment type="caution">
    <text evidence="4">The sequence shown here is derived from an EMBL/GenBank/DDBJ whole genome shotgun (WGS) entry which is preliminary data.</text>
</comment>
<evidence type="ECO:0000256" key="3">
    <source>
        <dbReference type="PROSITE-ProRule" id="PRU00339"/>
    </source>
</evidence>
<evidence type="ECO:0000256" key="1">
    <source>
        <dbReference type="ARBA" id="ARBA00022737"/>
    </source>
</evidence>
<dbReference type="EMBL" id="JNAM01000005">
    <property type="protein sequence ID" value="KGF98344.1"/>
    <property type="molecule type" value="Genomic_DNA"/>
</dbReference>
<dbReference type="PANTHER" id="PTHR44858:SF1">
    <property type="entry name" value="UDP-N-ACETYLGLUCOSAMINE--PEPTIDE N-ACETYLGLUCOSAMINYLTRANSFERASE SPINDLY-RELATED"/>
    <property type="match status" value="1"/>
</dbReference>
<dbReference type="Gene3D" id="1.25.40.10">
    <property type="entry name" value="Tetratricopeptide repeat domain"/>
    <property type="match status" value="2"/>
</dbReference>
<dbReference type="PANTHER" id="PTHR44858">
    <property type="entry name" value="TETRATRICOPEPTIDE REPEAT PROTEIN 6"/>
    <property type="match status" value="1"/>
</dbReference>
<feature type="repeat" description="TPR" evidence="3">
    <location>
        <begin position="242"/>
        <end position="275"/>
    </location>
</feature>
<dbReference type="AlphaFoldDB" id="A0A0A2ACW0"/>
<evidence type="ECO:0000256" key="2">
    <source>
        <dbReference type="ARBA" id="ARBA00022803"/>
    </source>
</evidence>
<dbReference type="STRING" id="74545.EU96_0305"/>
<dbReference type="Proteomes" id="UP000030445">
    <property type="component" value="Unassembled WGS sequence"/>
</dbReference>
<reference evidence="5" key="1">
    <citation type="journal article" date="2014" name="Sci. Data">
        <title>Genomes of diverse isolates of the marine cyanobacterium Prochlorococcus.</title>
        <authorList>
            <person name="Biller S."/>
            <person name="Berube P."/>
            <person name="Thompson J."/>
            <person name="Kelly L."/>
            <person name="Roggensack S."/>
            <person name="Awad L."/>
            <person name="Roache-Johnson K."/>
            <person name="Ding H."/>
            <person name="Giovannoni S.J."/>
            <person name="Moore L.R."/>
            <person name="Chisholm S.W."/>
        </authorList>
    </citation>
    <scope>NUCLEOTIDE SEQUENCE [LARGE SCALE GENOMIC DNA]</scope>
    <source>
        <strain evidence="5">MIT 9302</strain>
    </source>
</reference>
<organism evidence="4 5">
    <name type="scientific">Prochlorococcus marinus str. MIT 9302</name>
    <dbReference type="NCBI Taxonomy" id="74545"/>
    <lineage>
        <taxon>Bacteria</taxon>
        <taxon>Bacillati</taxon>
        <taxon>Cyanobacteriota</taxon>
        <taxon>Cyanophyceae</taxon>
        <taxon>Synechococcales</taxon>
        <taxon>Prochlorococcaceae</taxon>
        <taxon>Prochlorococcus</taxon>
    </lineage>
</organism>
<feature type="repeat" description="TPR" evidence="3">
    <location>
        <begin position="310"/>
        <end position="343"/>
    </location>
</feature>
<dbReference type="InterPro" id="IPR011990">
    <property type="entry name" value="TPR-like_helical_dom_sf"/>
</dbReference>
<dbReference type="Pfam" id="PF13181">
    <property type="entry name" value="TPR_8"/>
    <property type="match status" value="1"/>
</dbReference>
<protein>
    <submittedName>
        <fullName evidence="4">TPR repeat</fullName>
    </submittedName>
</protein>
<evidence type="ECO:0000313" key="5">
    <source>
        <dbReference type="Proteomes" id="UP000030445"/>
    </source>
</evidence>
<dbReference type="eggNOG" id="COG0457">
    <property type="taxonomic scope" value="Bacteria"/>
</dbReference>
<feature type="repeat" description="TPR" evidence="3">
    <location>
        <begin position="276"/>
        <end position="309"/>
    </location>
</feature>
<dbReference type="OrthoDB" id="495305at2"/>
<dbReference type="SMART" id="SM00028">
    <property type="entry name" value="TPR"/>
    <property type="match status" value="5"/>
</dbReference>
<evidence type="ECO:0000313" key="4">
    <source>
        <dbReference type="EMBL" id="KGF98344.1"/>
    </source>
</evidence>
<gene>
    <name evidence="4" type="ORF">EU96_0305</name>
</gene>